<evidence type="ECO:0000313" key="2">
    <source>
        <dbReference type="Proteomes" id="UP000663823"/>
    </source>
</evidence>
<proteinExistence type="predicted"/>
<organism evidence="1 2">
    <name type="scientific">Rotaria sordida</name>
    <dbReference type="NCBI Taxonomy" id="392033"/>
    <lineage>
        <taxon>Eukaryota</taxon>
        <taxon>Metazoa</taxon>
        <taxon>Spiralia</taxon>
        <taxon>Gnathifera</taxon>
        <taxon>Rotifera</taxon>
        <taxon>Eurotatoria</taxon>
        <taxon>Bdelloidea</taxon>
        <taxon>Philodinida</taxon>
        <taxon>Philodinidae</taxon>
        <taxon>Rotaria</taxon>
    </lineage>
</organism>
<dbReference type="EMBL" id="CAJOAX010072874">
    <property type="protein sequence ID" value="CAF4377891.1"/>
    <property type="molecule type" value="Genomic_DNA"/>
</dbReference>
<dbReference type="AlphaFoldDB" id="A0A820MRB5"/>
<feature type="non-terminal residue" evidence="1">
    <location>
        <position position="1"/>
    </location>
</feature>
<accession>A0A820MRB5</accession>
<gene>
    <name evidence="1" type="ORF">OTI717_LOCUS44336</name>
</gene>
<evidence type="ECO:0000313" key="1">
    <source>
        <dbReference type="EMBL" id="CAF4377891.1"/>
    </source>
</evidence>
<dbReference type="Proteomes" id="UP000663823">
    <property type="component" value="Unassembled WGS sequence"/>
</dbReference>
<comment type="caution">
    <text evidence="1">The sequence shown here is derived from an EMBL/GenBank/DDBJ whole genome shotgun (WGS) entry which is preliminary data.</text>
</comment>
<sequence length="18" mass="1792">LAQIFPSGVGGGINTYVV</sequence>
<protein>
    <submittedName>
        <fullName evidence="1">Uncharacterized protein</fullName>
    </submittedName>
</protein>
<name>A0A820MRB5_9BILA</name>
<reference evidence="1" key="1">
    <citation type="submission" date="2021-02" db="EMBL/GenBank/DDBJ databases">
        <authorList>
            <person name="Nowell W R."/>
        </authorList>
    </citation>
    <scope>NUCLEOTIDE SEQUENCE</scope>
</reference>